<dbReference type="GO" id="GO:0016462">
    <property type="term" value="F:pyrophosphatase activity"/>
    <property type="evidence" value="ECO:0007669"/>
    <property type="project" value="InterPro"/>
</dbReference>
<evidence type="ECO:0000256" key="3">
    <source>
        <dbReference type="ARBA" id="ARBA00022801"/>
    </source>
</evidence>
<name>A0A1R3VBV6_9HYPH</name>
<dbReference type="GO" id="GO:0005737">
    <property type="term" value="C:cytoplasm"/>
    <property type="evidence" value="ECO:0007669"/>
    <property type="project" value="TreeGrafter"/>
</dbReference>
<evidence type="ECO:0000313" key="6">
    <source>
        <dbReference type="EMBL" id="SIT55857.1"/>
    </source>
</evidence>
<dbReference type="InterPro" id="IPR015797">
    <property type="entry name" value="NUDIX_hydrolase-like_dom_sf"/>
</dbReference>
<dbReference type="EMBL" id="FTPD01000017">
    <property type="protein sequence ID" value="SIT55857.1"/>
    <property type="molecule type" value="Genomic_DNA"/>
</dbReference>
<dbReference type="GO" id="GO:0046872">
    <property type="term" value="F:metal ion binding"/>
    <property type="evidence" value="ECO:0007669"/>
    <property type="project" value="UniProtKB-KW"/>
</dbReference>
<dbReference type="STRING" id="1631249.BQ8794_240064"/>
<accession>A0A1R3VBV6</accession>
<dbReference type="Pfam" id="PF00293">
    <property type="entry name" value="NUDIX"/>
    <property type="match status" value="1"/>
</dbReference>
<dbReference type="AlphaFoldDB" id="A0A1R3VBV6"/>
<keyword evidence="3" id="KW-0378">Hydrolase</keyword>
<dbReference type="PANTHER" id="PTHR12629:SF0">
    <property type="entry name" value="DIPHOSPHOINOSITOL-POLYPHOSPHATE DIPHOSPHATASE"/>
    <property type="match status" value="1"/>
</dbReference>
<comment type="cofactor">
    <cofactor evidence="1">
        <name>Mg(2+)</name>
        <dbReference type="ChEBI" id="CHEBI:18420"/>
    </cofactor>
</comment>
<dbReference type="PROSITE" id="PS51462">
    <property type="entry name" value="NUDIX"/>
    <property type="match status" value="1"/>
</dbReference>
<dbReference type="InterPro" id="IPR047198">
    <property type="entry name" value="DDP-like_NUDIX"/>
</dbReference>
<evidence type="ECO:0000256" key="4">
    <source>
        <dbReference type="ARBA" id="ARBA00022842"/>
    </source>
</evidence>
<dbReference type="CDD" id="cd04666">
    <property type="entry name" value="NUDIX_DIPP2_like_Nudt4"/>
    <property type="match status" value="1"/>
</dbReference>
<dbReference type="Gene3D" id="3.90.79.10">
    <property type="entry name" value="Nucleoside Triphosphate Pyrophosphohydrolase"/>
    <property type="match status" value="1"/>
</dbReference>
<gene>
    <name evidence="6" type="ORF">BQ8794_240064</name>
</gene>
<evidence type="ECO:0000256" key="2">
    <source>
        <dbReference type="ARBA" id="ARBA00022723"/>
    </source>
</evidence>
<dbReference type="InterPro" id="IPR000086">
    <property type="entry name" value="NUDIX_hydrolase_dom"/>
</dbReference>
<dbReference type="PANTHER" id="PTHR12629">
    <property type="entry name" value="DIPHOSPHOINOSITOL POLYPHOSPHATE PHOSPHOHYDROLASE"/>
    <property type="match status" value="1"/>
</dbReference>
<reference evidence="7" key="1">
    <citation type="submission" date="2017-01" db="EMBL/GenBank/DDBJ databases">
        <authorList>
            <person name="Brunel B."/>
        </authorList>
    </citation>
    <scope>NUCLEOTIDE SEQUENCE [LARGE SCALE GENOMIC DNA]</scope>
</reference>
<dbReference type="Proteomes" id="UP000188388">
    <property type="component" value="Unassembled WGS sequence"/>
</dbReference>
<proteinExistence type="predicted"/>
<keyword evidence="4" id="KW-0460">Magnesium</keyword>
<keyword evidence="2" id="KW-0479">Metal-binding</keyword>
<evidence type="ECO:0000256" key="1">
    <source>
        <dbReference type="ARBA" id="ARBA00001946"/>
    </source>
</evidence>
<evidence type="ECO:0000313" key="7">
    <source>
        <dbReference type="Proteomes" id="UP000188388"/>
    </source>
</evidence>
<evidence type="ECO:0000259" key="5">
    <source>
        <dbReference type="PROSITE" id="PS51462"/>
    </source>
</evidence>
<organism evidence="6 7">
    <name type="scientific">Mesorhizobium prunaredense</name>
    <dbReference type="NCBI Taxonomy" id="1631249"/>
    <lineage>
        <taxon>Bacteria</taxon>
        <taxon>Pseudomonadati</taxon>
        <taxon>Pseudomonadota</taxon>
        <taxon>Alphaproteobacteria</taxon>
        <taxon>Hyphomicrobiales</taxon>
        <taxon>Phyllobacteriaceae</taxon>
        <taxon>Mesorhizobium</taxon>
    </lineage>
</organism>
<feature type="domain" description="Nudix hydrolase" evidence="5">
    <location>
        <begin position="18"/>
        <end position="150"/>
    </location>
</feature>
<dbReference type="SUPFAM" id="SSF55811">
    <property type="entry name" value="Nudix"/>
    <property type="match status" value="1"/>
</dbReference>
<protein>
    <recommendedName>
        <fullName evidence="5">Nudix hydrolase domain-containing protein</fullName>
    </recommendedName>
</protein>
<sequence>MDGWLKNKKLEKRARRGTPIAQVAALPYRRTADGDDEILLLTSRQTGRFILPKGWPMKGRQDCEAAAQEAGEEAGVVGTLHEQSVGSFHYWKRLKDTFVPVSVEVYPLYVQQELDEWKEQKYRRRAWLKPDQAALLVDEPELAALLESIAPELAHF</sequence>
<keyword evidence="7" id="KW-1185">Reference proteome</keyword>